<dbReference type="AlphaFoldDB" id="A0A381XWA2"/>
<gene>
    <name evidence="1" type="ORF">METZ01_LOCUS121764</name>
</gene>
<dbReference type="EMBL" id="UINC01016574">
    <property type="protein sequence ID" value="SVA68910.1"/>
    <property type="molecule type" value="Genomic_DNA"/>
</dbReference>
<protein>
    <submittedName>
        <fullName evidence="1">Uncharacterized protein</fullName>
    </submittedName>
</protein>
<accession>A0A381XWA2</accession>
<feature type="non-terminal residue" evidence="1">
    <location>
        <position position="1"/>
    </location>
</feature>
<organism evidence="1">
    <name type="scientific">marine metagenome</name>
    <dbReference type="NCBI Taxonomy" id="408172"/>
    <lineage>
        <taxon>unclassified sequences</taxon>
        <taxon>metagenomes</taxon>
        <taxon>ecological metagenomes</taxon>
    </lineage>
</organism>
<name>A0A381XWA2_9ZZZZ</name>
<proteinExistence type="predicted"/>
<reference evidence="1" key="1">
    <citation type="submission" date="2018-05" db="EMBL/GenBank/DDBJ databases">
        <authorList>
            <person name="Lanie J.A."/>
            <person name="Ng W.-L."/>
            <person name="Kazmierczak K.M."/>
            <person name="Andrzejewski T.M."/>
            <person name="Davidsen T.M."/>
            <person name="Wayne K.J."/>
            <person name="Tettelin H."/>
            <person name="Glass J.I."/>
            <person name="Rusch D."/>
            <person name="Podicherti R."/>
            <person name="Tsui H.-C.T."/>
            <person name="Winkler M.E."/>
        </authorList>
    </citation>
    <scope>NUCLEOTIDE SEQUENCE</scope>
</reference>
<sequence length="49" mass="5512">VYVIVINQIGQAIEVQPVIVKLYVDVQCATLGYLLRVEQTTTDVIVVMY</sequence>
<evidence type="ECO:0000313" key="1">
    <source>
        <dbReference type="EMBL" id="SVA68910.1"/>
    </source>
</evidence>